<proteinExistence type="predicted"/>
<keyword evidence="9" id="KW-1133">Transmembrane helix</keyword>
<dbReference type="InterPro" id="IPR050482">
    <property type="entry name" value="Sensor_HK_TwoCompSys"/>
</dbReference>
<evidence type="ECO:0000256" key="3">
    <source>
        <dbReference type="ARBA" id="ARBA00022553"/>
    </source>
</evidence>
<keyword evidence="9" id="KW-0472">Membrane</keyword>
<reference evidence="12" key="1">
    <citation type="submission" date="2022-05" db="EMBL/GenBank/DDBJ databases">
        <title>Expanded diversity of anoxic marine methylotrophy in a Black Sea sulfate reducing microorganism.</title>
        <authorList>
            <person name="Fischer P.Q."/>
            <person name="Stams A.J.M."/>
            <person name="Villanueva L."/>
            <person name="Sousa D.Z."/>
        </authorList>
    </citation>
    <scope>NUCLEOTIDE SEQUENCE</scope>
    <source>
        <strain evidence="12">P130</strain>
    </source>
</reference>
<keyword evidence="4" id="KW-0808">Transferase</keyword>
<evidence type="ECO:0000313" key="12">
    <source>
        <dbReference type="EMBL" id="MDO0824382.1"/>
    </source>
</evidence>
<dbReference type="Gene3D" id="3.30.565.10">
    <property type="entry name" value="Histidine kinase-like ATPase, C-terminal domain"/>
    <property type="match status" value="1"/>
</dbReference>
<evidence type="ECO:0000313" key="13">
    <source>
        <dbReference type="Proteomes" id="UP001176021"/>
    </source>
</evidence>
<dbReference type="GO" id="GO:0016301">
    <property type="term" value="F:kinase activity"/>
    <property type="evidence" value="ECO:0007669"/>
    <property type="project" value="UniProtKB-KW"/>
</dbReference>
<dbReference type="InterPro" id="IPR003594">
    <property type="entry name" value="HATPase_dom"/>
</dbReference>
<keyword evidence="6 12" id="KW-0418">Kinase</keyword>
<evidence type="ECO:0000256" key="1">
    <source>
        <dbReference type="ARBA" id="ARBA00000085"/>
    </source>
</evidence>
<dbReference type="Proteomes" id="UP001176021">
    <property type="component" value="Unassembled WGS sequence"/>
</dbReference>
<name>A0ABT8QSP0_9FIRM</name>
<dbReference type="CDD" id="cd16917">
    <property type="entry name" value="HATPase_UhpB-NarQ-NarX-like"/>
    <property type="match status" value="1"/>
</dbReference>
<dbReference type="Pfam" id="PF02518">
    <property type="entry name" value="HATPase_c"/>
    <property type="match status" value="1"/>
</dbReference>
<evidence type="ECO:0000256" key="9">
    <source>
        <dbReference type="SAM" id="Phobius"/>
    </source>
</evidence>
<keyword evidence="9" id="KW-0812">Transmembrane</keyword>
<evidence type="ECO:0000256" key="2">
    <source>
        <dbReference type="ARBA" id="ARBA00012438"/>
    </source>
</evidence>
<evidence type="ECO:0000259" key="10">
    <source>
        <dbReference type="Pfam" id="PF02518"/>
    </source>
</evidence>
<comment type="catalytic activity">
    <reaction evidence="1">
        <text>ATP + protein L-histidine = ADP + protein N-phospho-L-histidine.</text>
        <dbReference type="EC" id="2.7.13.3"/>
    </reaction>
</comment>
<keyword evidence="3" id="KW-0597">Phosphoprotein</keyword>
<gene>
    <name evidence="12" type="ORF">M8H41_16195</name>
</gene>
<evidence type="ECO:0000256" key="6">
    <source>
        <dbReference type="ARBA" id="ARBA00022777"/>
    </source>
</evidence>
<dbReference type="SUPFAM" id="SSF55874">
    <property type="entry name" value="ATPase domain of HSP90 chaperone/DNA topoisomerase II/histidine kinase"/>
    <property type="match status" value="1"/>
</dbReference>
<dbReference type="PANTHER" id="PTHR24421">
    <property type="entry name" value="NITRATE/NITRITE SENSOR PROTEIN NARX-RELATED"/>
    <property type="match status" value="1"/>
</dbReference>
<evidence type="ECO:0000256" key="8">
    <source>
        <dbReference type="ARBA" id="ARBA00023012"/>
    </source>
</evidence>
<dbReference type="EMBL" id="JAMJEV010000013">
    <property type="protein sequence ID" value="MDO0824382.1"/>
    <property type="molecule type" value="Genomic_DNA"/>
</dbReference>
<dbReference type="RefSeq" id="WP_252471445.1">
    <property type="nucleotide sequence ID" value="NZ_JAMHFY010000021.1"/>
</dbReference>
<evidence type="ECO:0000256" key="5">
    <source>
        <dbReference type="ARBA" id="ARBA00022741"/>
    </source>
</evidence>
<organism evidence="12 13">
    <name type="scientific">Desulfosporosinus nitroreducens</name>
    <dbReference type="NCBI Taxonomy" id="2018668"/>
    <lineage>
        <taxon>Bacteria</taxon>
        <taxon>Bacillati</taxon>
        <taxon>Bacillota</taxon>
        <taxon>Clostridia</taxon>
        <taxon>Eubacteriales</taxon>
        <taxon>Desulfitobacteriaceae</taxon>
        <taxon>Desulfosporosinus</taxon>
    </lineage>
</organism>
<evidence type="ECO:0000256" key="4">
    <source>
        <dbReference type="ARBA" id="ARBA00022679"/>
    </source>
</evidence>
<dbReference type="Pfam" id="PF07730">
    <property type="entry name" value="HisKA_3"/>
    <property type="match status" value="1"/>
</dbReference>
<accession>A0ABT8QSP0</accession>
<dbReference type="PANTHER" id="PTHR24421:SF10">
    <property type="entry name" value="NITRATE_NITRITE SENSOR PROTEIN NARQ"/>
    <property type="match status" value="1"/>
</dbReference>
<keyword evidence="5" id="KW-0547">Nucleotide-binding</keyword>
<keyword evidence="8" id="KW-0902">Two-component regulatory system</keyword>
<feature type="transmembrane region" description="Helical" evidence="9">
    <location>
        <begin position="56"/>
        <end position="76"/>
    </location>
</feature>
<evidence type="ECO:0000259" key="11">
    <source>
        <dbReference type="Pfam" id="PF07730"/>
    </source>
</evidence>
<protein>
    <recommendedName>
        <fullName evidence="2">histidine kinase</fullName>
        <ecNumber evidence="2">2.7.13.3</ecNumber>
    </recommendedName>
</protein>
<feature type="transmembrane region" description="Helical" evidence="9">
    <location>
        <begin position="97"/>
        <end position="116"/>
    </location>
</feature>
<feature type="transmembrane region" description="Helical" evidence="9">
    <location>
        <begin position="122"/>
        <end position="142"/>
    </location>
</feature>
<keyword evidence="7" id="KW-0067">ATP-binding</keyword>
<comment type="caution">
    <text evidence="12">The sequence shown here is derived from an EMBL/GenBank/DDBJ whole genome shotgun (WGS) entry which is preliminary data.</text>
</comment>
<feature type="domain" description="Signal transduction histidine kinase subgroup 3 dimerisation and phosphoacceptor" evidence="11">
    <location>
        <begin position="184"/>
        <end position="248"/>
    </location>
</feature>
<dbReference type="EC" id="2.7.13.3" evidence="2"/>
<dbReference type="InterPro" id="IPR036890">
    <property type="entry name" value="HATPase_C_sf"/>
</dbReference>
<evidence type="ECO:0000256" key="7">
    <source>
        <dbReference type="ARBA" id="ARBA00022840"/>
    </source>
</evidence>
<keyword evidence="13" id="KW-1185">Reference proteome</keyword>
<sequence length="389" mass="44316">MFIWLTGTKIILYSWFLIRVLQKTPLSFPLMAIALAILASGFWRSFYRYSNAKVNMITLLLDLILAVLISLFPKSAGFDKLFMIYLIEGTAILPKPFFIIYAILATIVSVGSFALFEFRETGQMQLLGVAEIMLYGFVFILVQSERRQREQRLAYEKLTKELEYVNLQLNESMVLSEKLASEAERRRIAGEIHDSLGHDLTGLILTLEAGKRLMNHDPEVAKSHWDKALQVSRTALNSVRELVSEKRESYFEFELISRLNKMACEVQDLTGLQIEIDMKPQDLCLSSKEDFNLYRIFQEAITNALRHTNADRVQICISGNKEAVSFSYCDNGAGTNKIEAGNGLKGMKERIAELGGVISFHSQRGKGFKINGYIGRRRVRNEEDKNSYC</sequence>
<dbReference type="InterPro" id="IPR011712">
    <property type="entry name" value="Sig_transdc_His_kin_sub3_dim/P"/>
</dbReference>
<dbReference type="Gene3D" id="1.20.5.1930">
    <property type="match status" value="1"/>
</dbReference>
<feature type="transmembrane region" description="Helical" evidence="9">
    <location>
        <begin position="26"/>
        <end position="44"/>
    </location>
</feature>
<feature type="domain" description="Histidine kinase/HSP90-like ATPase" evidence="10">
    <location>
        <begin position="293"/>
        <end position="370"/>
    </location>
</feature>